<dbReference type="Gene3D" id="3.20.20.100">
    <property type="entry name" value="NADP-dependent oxidoreductase domain"/>
    <property type="match status" value="1"/>
</dbReference>
<gene>
    <name evidence="4" type="ORF">BDP27DRAFT_1385641</name>
</gene>
<dbReference type="PANTHER" id="PTHR43364:SF2">
    <property type="entry name" value="ARYL-ALCOHOL DEHYDROGENASE AAD10-RELATED"/>
    <property type="match status" value="1"/>
</dbReference>
<sequence>MSIGDHWTNNYFNMGGNFINTTPNCKTWVNWSRCQAPYSQFQHWTTLHISVHDSLQKLHTSYIDILYVHWWDWDISVKEVMDSLHNLVASGKVIYLGVSDTPAWIVAQANQYAEDHGKTPFVVYQGNWNVMDRSFKRDIIPMARSLGKLCTNEEEQRCRASGEKGRTMTGDWERTEEEVKMSPVLEKKTPYVFPIIGGRKIENLKDNLEALDLTLLEEQIKELKDVVPFDVGFPANFIGDGSEPMYLLKVAMNMVRVPRAKALQPR</sequence>
<dbReference type="InterPro" id="IPR036812">
    <property type="entry name" value="NAD(P)_OxRdtase_dom_sf"/>
</dbReference>
<dbReference type="OrthoDB" id="48988at2759"/>
<evidence type="ECO:0000256" key="2">
    <source>
        <dbReference type="ARBA" id="ARBA00038157"/>
    </source>
</evidence>
<comment type="similarity">
    <text evidence="2">Belongs to the aldo/keto reductase family. Aldo/keto reductase 2 subfamily.</text>
</comment>
<name>A0A9P5PD87_9AGAR</name>
<dbReference type="SUPFAM" id="SSF51430">
    <property type="entry name" value="NAD(P)-linked oxidoreductase"/>
    <property type="match status" value="1"/>
</dbReference>
<evidence type="ECO:0000256" key="1">
    <source>
        <dbReference type="ARBA" id="ARBA00023002"/>
    </source>
</evidence>
<dbReference type="EMBL" id="JADNRY010000269">
    <property type="protein sequence ID" value="KAF9059965.1"/>
    <property type="molecule type" value="Genomic_DNA"/>
</dbReference>
<dbReference type="InterPro" id="IPR023210">
    <property type="entry name" value="NADP_OxRdtase_dom"/>
</dbReference>
<dbReference type="Proteomes" id="UP000772434">
    <property type="component" value="Unassembled WGS sequence"/>
</dbReference>
<evidence type="ECO:0000313" key="4">
    <source>
        <dbReference type="EMBL" id="KAF9059965.1"/>
    </source>
</evidence>
<comment type="caution">
    <text evidence="4">The sequence shown here is derived from an EMBL/GenBank/DDBJ whole genome shotgun (WGS) entry which is preliminary data.</text>
</comment>
<feature type="domain" description="NADP-dependent oxidoreductase" evidence="3">
    <location>
        <begin position="43"/>
        <end position="147"/>
    </location>
</feature>
<evidence type="ECO:0000259" key="3">
    <source>
        <dbReference type="Pfam" id="PF00248"/>
    </source>
</evidence>
<dbReference type="Pfam" id="PF00248">
    <property type="entry name" value="Aldo_ket_red"/>
    <property type="match status" value="1"/>
</dbReference>
<reference evidence="4" key="1">
    <citation type="submission" date="2020-11" db="EMBL/GenBank/DDBJ databases">
        <authorList>
            <consortium name="DOE Joint Genome Institute"/>
            <person name="Ahrendt S."/>
            <person name="Riley R."/>
            <person name="Andreopoulos W."/>
            <person name="Labutti K."/>
            <person name="Pangilinan J."/>
            <person name="Ruiz-Duenas F.J."/>
            <person name="Barrasa J.M."/>
            <person name="Sanchez-Garcia M."/>
            <person name="Camarero S."/>
            <person name="Miyauchi S."/>
            <person name="Serrano A."/>
            <person name="Linde D."/>
            <person name="Babiker R."/>
            <person name="Drula E."/>
            <person name="Ayuso-Fernandez I."/>
            <person name="Pacheco R."/>
            <person name="Padilla G."/>
            <person name="Ferreira P."/>
            <person name="Barriuso J."/>
            <person name="Kellner H."/>
            <person name="Castanera R."/>
            <person name="Alfaro M."/>
            <person name="Ramirez L."/>
            <person name="Pisabarro A.G."/>
            <person name="Kuo A."/>
            <person name="Tritt A."/>
            <person name="Lipzen A."/>
            <person name="He G."/>
            <person name="Yan M."/>
            <person name="Ng V."/>
            <person name="Cullen D."/>
            <person name="Martin F."/>
            <person name="Rosso M.-N."/>
            <person name="Henrissat B."/>
            <person name="Hibbett D."/>
            <person name="Martinez A.T."/>
            <person name="Grigoriev I.V."/>
        </authorList>
    </citation>
    <scope>NUCLEOTIDE SEQUENCE</scope>
    <source>
        <strain evidence="4">AH 40177</strain>
    </source>
</reference>
<dbReference type="InterPro" id="IPR050523">
    <property type="entry name" value="AKR_Detox_Biosynth"/>
</dbReference>
<dbReference type="AlphaFoldDB" id="A0A9P5PD87"/>
<keyword evidence="1" id="KW-0560">Oxidoreductase</keyword>
<dbReference type="PANTHER" id="PTHR43364">
    <property type="entry name" value="NADH-SPECIFIC METHYLGLYOXAL REDUCTASE-RELATED"/>
    <property type="match status" value="1"/>
</dbReference>
<proteinExistence type="inferred from homology"/>
<keyword evidence="5" id="KW-1185">Reference proteome</keyword>
<organism evidence="4 5">
    <name type="scientific">Rhodocollybia butyracea</name>
    <dbReference type="NCBI Taxonomy" id="206335"/>
    <lineage>
        <taxon>Eukaryota</taxon>
        <taxon>Fungi</taxon>
        <taxon>Dikarya</taxon>
        <taxon>Basidiomycota</taxon>
        <taxon>Agaricomycotina</taxon>
        <taxon>Agaricomycetes</taxon>
        <taxon>Agaricomycetidae</taxon>
        <taxon>Agaricales</taxon>
        <taxon>Marasmiineae</taxon>
        <taxon>Omphalotaceae</taxon>
        <taxon>Rhodocollybia</taxon>
    </lineage>
</organism>
<protein>
    <submittedName>
        <fullName evidence="4">NADP-dependent oxidoreductase domain-containing protein</fullName>
    </submittedName>
</protein>
<accession>A0A9P5PD87</accession>
<evidence type="ECO:0000313" key="5">
    <source>
        <dbReference type="Proteomes" id="UP000772434"/>
    </source>
</evidence>